<organism evidence="3 4">
    <name type="scientific">Propionigenium maris DSM 9537</name>
    <dbReference type="NCBI Taxonomy" id="1123000"/>
    <lineage>
        <taxon>Bacteria</taxon>
        <taxon>Fusobacteriati</taxon>
        <taxon>Fusobacteriota</taxon>
        <taxon>Fusobacteriia</taxon>
        <taxon>Fusobacteriales</taxon>
        <taxon>Fusobacteriaceae</taxon>
        <taxon>Propionigenium</taxon>
    </lineage>
</organism>
<proteinExistence type="predicted"/>
<dbReference type="Proteomes" id="UP001144471">
    <property type="component" value="Unassembled WGS sequence"/>
</dbReference>
<sequence>MFMNIDVFGDIKNPGRYKLDSGVTYFDLLERCGGPSRGRTPKFVQVGGPLGRVLPLEGMVEEVSLAGEKHSLLMFMSDRSCPVNFTRFLVRYVKREMGLKPPVILKLEELFEKFTSKEVVRDYMVEDFFKYLEELRGHQEKPLKKLGVLIEELYKLFKDEFEEHIREGFCRNLICRRTFDARCMSTCPAHVNVPGYIHLIRNNRELEAYQLMRRENPLPFICGVICARPCETMCMRGELDSPVAIREVKRYLADKYNEVVVEDRLEPKGKKVAVIGAGPAGLTAAYYLGKTGYDVHLYEKNDRPGGYLATGIPEYRLPQEVIHREVSHLTDVGVNITYNFQVTREKYLELADKYDGIVLNTGTVVGNKIGPDAVNVFTSVEILRDVKYLQKKLSLGRVVVIGGGDVALDAARTSRRLGSEVEVITLERNYNEMPASKEEIQGGVEEGVILRNGWRSKEFIREGDRVSKIVFEKVSQVFDRFGRFSIEVTDETMEVECDTLIFAIGQSPDSGYLEGIETDRRGFVVAGTDLATTDPKVFVCGDAYKPGIAVKAVAEGKKAAQSLDRYLGGEGLYKGRKIDLGDEKPLNWDIWKILREEEEELSVQERRDKFKLISKTMERDSLLRECDRCMRCDINTKEPDIC</sequence>
<dbReference type="Gene3D" id="3.50.50.60">
    <property type="entry name" value="FAD/NAD(P)-binding domain"/>
    <property type="match status" value="2"/>
</dbReference>
<dbReference type="PANTHER" id="PTHR42783">
    <property type="entry name" value="GLUTAMATE SYNTHASE [NADPH] SMALL CHAIN"/>
    <property type="match status" value="1"/>
</dbReference>
<evidence type="ECO:0000313" key="4">
    <source>
        <dbReference type="Proteomes" id="UP001144471"/>
    </source>
</evidence>
<dbReference type="Gene3D" id="1.10.1060.10">
    <property type="entry name" value="Alpha-helical ferredoxin"/>
    <property type="match status" value="1"/>
</dbReference>
<evidence type="ECO:0008006" key="5">
    <source>
        <dbReference type="Google" id="ProtNLM"/>
    </source>
</evidence>
<name>A0A9W6GK74_9FUSO</name>
<protein>
    <recommendedName>
        <fullName evidence="5">NADPH-dependent glutamate synthase beta chain</fullName>
    </recommendedName>
</protein>
<evidence type="ECO:0000259" key="1">
    <source>
        <dbReference type="Pfam" id="PF07992"/>
    </source>
</evidence>
<accession>A0A9W6GK74</accession>
<evidence type="ECO:0000313" key="3">
    <source>
        <dbReference type="EMBL" id="GLI55331.1"/>
    </source>
</evidence>
<feature type="domain" description="FAD/NAD(P)-binding" evidence="1">
    <location>
        <begin position="270"/>
        <end position="556"/>
    </location>
</feature>
<dbReference type="PRINTS" id="PR00419">
    <property type="entry name" value="ADXRDTASE"/>
</dbReference>
<dbReference type="InterPro" id="IPR036188">
    <property type="entry name" value="FAD/NAD-bd_sf"/>
</dbReference>
<dbReference type="GO" id="GO:0051536">
    <property type="term" value="F:iron-sulfur cluster binding"/>
    <property type="evidence" value="ECO:0007669"/>
    <property type="project" value="InterPro"/>
</dbReference>
<feature type="domain" description="Dihydroprymidine dehydrogenase" evidence="2">
    <location>
        <begin position="175"/>
        <end position="257"/>
    </location>
</feature>
<comment type="caution">
    <text evidence="3">The sequence shown here is derived from an EMBL/GenBank/DDBJ whole genome shotgun (WGS) entry which is preliminary data.</text>
</comment>
<dbReference type="SUPFAM" id="SSF142984">
    <property type="entry name" value="Nqo1 middle domain-like"/>
    <property type="match status" value="1"/>
</dbReference>
<dbReference type="Pfam" id="PF14691">
    <property type="entry name" value="Fer4_20"/>
    <property type="match status" value="1"/>
</dbReference>
<dbReference type="AlphaFoldDB" id="A0A9W6GK74"/>
<gene>
    <name evidence="3" type="ORF">PM10SUCC1_08450</name>
</gene>
<dbReference type="InterPro" id="IPR023753">
    <property type="entry name" value="FAD/NAD-binding_dom"/>
</dbReference>
<dbReference type="Pfam" id="PF07992">
    <property type="entry name" value="Pyr_redox_2"/>
    <property type="match status" value="1"/>
</dbReference>
<keyword evidence="4" id="KW-1185">Reference proteome</keyword>
<dbReference type="SUPFAM" id="SSF51971">
    <property type="entry name" value="Nucleotide-binding domain"/>
    <property type="match status" value="2"/>
</dbReference>
<dbReference type="GO" id="GO:0016491">
    <property type="term" value="F:oxidoreductase activity"/>
    <property type="evidence" value="ECO:0007669"/>
    <property type="project" value="InterPro"/>
</dbReference>
<dbReference type="PANTHER" id="PTHR42783:SF3">
    <property type="entry name" value="GLUTAMATE SYNTHASE [NADPH] SMALL CHAIN-RELATED"/>
    <property type="match status" value="1"/>
</dbReference>
<dbReference type="InterPro" id="IPR028261">
    <property type="entry name" value="DPD_II"/>
</dbReference>
<dbReference type="EMBL" id="BSDY01000003">
    <property type="protein sequence ID" value="GLI55331.1"/>
    <property type="molecule type" value="Genomic_DNA"/>
</dbReference>
<dbReference type="InterPro" id="IPR009051">
    <property type="entry name" value="Helical_ferredxn"/>
</dbReference>
<reference evidence="3" key="1">
    <citation type="submission" date="2022-12" db="EMBL/GenBank/DDBJ databases">
        <title>Reference genome sequencing for broad-spectrum identification of bacterial and archaeal isolates by mass spectrometry.</title>
        <authorList>
            <person name="Sekiguchi Y."/>
            <person name="Tourlousse D.M."/>
        </authorList>
    </citation>
    <scope>NUCLEOTIDE SEQUENCE</scope>
    <source>
        <strain evidence="3">10succ1</strain>
    </source>
</reference>
<dbReference type="SUPFAM" id="SSF46548">
    <property type="entry name" value="alpha-helical ferredoxin"/>
    <property type="match status" value="1"/>
</dbReference>
<dbReference type="Gene3D" id="3.10.20.600">
    <property type="match status" value="1"/>
</dbReference>
<evidence type="ECO:0000259" key="2">
    <source>
        <dbReference type="Pfam" id="PF14691"/>
    </source>
</evidence>